<comment type="caution">
    <text evidence="16">The sequence shown here is derived from an EMBL/GenBank/DDBJ whole genome shotgun (WGS) entry which is preliminary data.</text>
</comment>
<dbReference type="InterPro" id="IPR013767">
    <property type="entry name" value="PAS_fold"/>
</dbReference>
<dbReference type="CDD" id="cd00082">
    <property type="entry name" value="HisKA"/>
    <property type="match status" value="1"/>
</dbReference>
<dbReference type="EMBL" id="QXFK01000018">
    <property type="protein sequence ID" value="RIV77161.1"/>
    <property type="molecule type" value="Genomic_DNA"/>
</dbReference>
<keyword evidence="6" id="KW-0418">Kinase</keyword>
<keyword evidence="12" id="KW-0812">Transmembrane</keyword>
<evidence type="ECO:0000256" key="12">
    <source>
        <dbReference type="SAM" id="Phobius"/>
    </source>
</evidence>
<evidence type="ECO:0000256" key="9">
    <source>
        <dbReference type="ARBA" id="ARBA00059827"/>
    </source>
</evidence>
<dbReference type="NCBIfam" id="TIGR00229">
    <property type="entry name" value="sensory_box"/>
    <property type="match status" value="1"/>
</dbReference>
<dbReference type="PANTHER" id="PTHR43065:SF10">
    <property type="entry name" value="PEROXIDE STRESS-ACTIVATED HISTIDINE KINASE MAK3"/>
    <property type="match status" value="1"/>
</dbReference>
<dbReference type="PRINTS" id="PR00344">
    <property type="entry name" value="BCTRLSENSOR"/>
</dbReference>
<dbReference type="InterPro" id="IPR005467">
    <property type="entry name" value="His_kinase_dom"/>
</dbReference>
<keyword evidence="3" id="KW-0597">Phosphoprotein</keyword>
<keyword evidence="12" id="KW-1133">Transmembrane helix</keyword>
<dbReference type="OrthoDB" id="9789238at2"/>
<keyword evidence="5" id="KW-0547">Nucleotide-binding</keyword>
<reference evidence="16 17" key="1">
    <citation type="submission" date="2018-08" db="EMBL/GenBank/DDBJ databases">
        <title>Altererythrobacter sp.Ery1 and Ery12, the genome sequencing of novel strains in genus Alterythrobacter.</title>
        <authorList>
            <person name="Cheng H."/>
            <person name="Wu Y.-H."/>
            <person name="Fang C."/>
            <person name="Xu X.-W."/>
        </authorList>
    </citation>
    <scope>NUCLEOTIDE SEQUENCE [LARGE SCALE GENOMIC DNA]</scope>
    <source>
        <strain evidence="16 17">Ery1</strain>
    </source>
</reference>
<dbReference type="PANTHER" id="PTHR43065">
    <property type="entry name" value="SENSOR HISTIDINE KINASE"/>
    <property type="match status" value="1"/>
</dbReference>
<dbReference type="InterPro" id="IPR000014">
    <property type="entry name" value="PAS"/>
</dbReference>
<dbReference type="InterPro" id="IPR004358">
    <property type="entry name" value="Sig_transdc_His_kin-like_C"/>
</dbReference>
<evidence type="ECO:0000256" key="11">
    <source>
        <dbReference type="SAM" id="Coils"/>
    </source>
</evidence>
<dbReference type="FunFam" id="3.30.450.20:FF:000060">
    <property type="entry name" value="Sensor protein FixL"/>
    <property type="match status" value="1"/>
</dbReference>
<evidence type="ECO:0000256" key="1">
    <source>
        <dbReference type="ARBA" id="ARBA00000085"/>
    </source>
</evidence>
<dbReference type="InterPro" id="IPR035965">
    <property type="entry name" value="PAS-like_dom_sf"/>
</dbReference>
<evidence type="ECO:0000256" key="6">
    <source>
        <dbReference type="ARBA" id="ARBA00022777"/>
    </source>
</evidence>
<feature type="transmembrane region" description="Helical" evidence="12">
    <location>
        <begin position="28"/>
        <end position="60"/>
    </location>
</feature>
<dbReference type="CDD" id="cd00130">
    <property type="entry name" value="PAS"/>
    <property type="match status" value="1"/>
</dbReference>
<evidence type="ECO:0000256" key="10">
    <source>
        <dbReference type="ARBA" id="ARBA00070616"/>
    </source>
</evidence>
<dbReference type="InterPro" id="IPR036097">
    <property type="entry name" value="HisK_dim/P_sf"/>
</dbReference>
<dbReference type="SUPFAM" id="SSF47384">
    <property type="entry name" value="Homodimeric domain of signal transducing histidine kinase"/>
    <property type="match status" value="1"/>
</dbReference>
<keyword evidence="12" id="KW-0472">Membrane</keyword>
<name>A0A418NGI4_9SPHN</name>
<dbReference type="GO" id="GO:0005524">
    <property type="term" value="F:ATP binding"/>
    <property type="evidence" value="ECO:0007669"/>
    <property type="project" value="UniProtKB-KW"/>
</dbReference>
<evidence type="ECO:0000256" key="3">
    <source>
        <dbReference type="ARBA" id="ARBA00022553"/>
    </source>
</evidence>
<evidence type="ECO:0000313" key="17">
    <source>
        <dbReference type="Proteomes" id="UP000285092"/>
    </source>
</evidence>
<dbReference type="GO" id="GO:0006355">
    <property type="term" value="P:regulation of DNA-templated transcription"/>
    <property type="evidence" value="ECO:0007669"/>
    <property type="project" value="InterPro"/>
</dbReference>
<evidence type="ECO:0000259" key="14">
    <source>
        <dbReference type="PROSITE" id="PS50112"/>
    </source>
</evidence>
<dbReference type="InterPro" id="IPR000700">
    <property type="entry name" value="PAS-assoc_C"/>
</dbReference>
<evidence type="ECO:0000256" key="4">
    <source>
        <dbReference type="ARBA" id="ARBA00022679"/>
    </source>
</evidence>
<dbReference type="Gene3D" id="3.30.565.10">
    <property type="entry name" value="Histidine kinase-like ATPase, C-terminal domain"/>
    <property type="match status" value="1"/>
</dbReference>
<protein>
    <recommendedName>
        <fullName evidence="10">Sensor protein FixL</fullName>
        <ecNumber evidence="2">2.7.13.3</ecNumber>
    </recommendedName>
</protein>
<evidence type="ECO:0000259" key="15">
    <source>
        <dbReference type="PROSITE" id="PS50113"/>
    </source>
</evidence>
<feature type="domain" description="PAC" evidence="15">
    <location>
        <begin position="177"/>
        <end position="236"/>
    </location>
</feature>
<dbReference type="EC" id="2.7.13.3" evidence="2"/>
<organism evidence="16 17">
    <name type="scientific">Pelagerythrobacter aerophilus</name>
    <dbReference type="NCBI Taxonomy" id="2306995"/>
    <lineage>
        <taxon>Bacteria</taxon>
        <taxon>Pseudomonadati</taxon>
        <taxon>Pseudomonadota</taxon>
        <taxon>Alphaproteobacteria</taxon>
        <taxon>Sphingomonadales</taxon>
        <taxon>Erythrobacteraceae</taxon>
        <taxon>Pelagerythrobacter</taxon>
    </lineage>
</organism>
<dbReference type="InterPro" id="IPR003661">
    <property type="entry name" value="HisK_dim/P_dom"/>
</dbReference>
<dbReference type="Gene3D" id="3.30.450.20">
    <property type="entry name" value="PAS domain"/>
    <property type="match status" value="1"/>
</dbReference>
<feature type="domain" description="Histidine kinase" evidence="13">
    <location>
        <begin position="256"/>
        <end position="472"/>
    </location>
</feature>
<dbReference type="SUPFAM" id="SSF55785">
    <property type="entry name" value="PYP-like sensor domain (PAS domain)"/>
    <property type="match status" value="1"/>
</dbReference>
<dbReference type="AlphaFoldDB" id="A0A418NGI4"/>
<dbReference type="Pfam" id="PF00512">
    <property type="entry name" value="HisKA"/>
    <property type="match status" value="1"/>
</dbReference>
<evidence type="ECO:0000256" key="5">
    <source>
        <dbReference type="ARBA" id="ARBA00022741"/>
    </source>
</evidence>
<dbReference type="SMART" id="SM00387">
    <property type="entry name" value="HATPase_c"/>
    <property type="match status" value="1"/>
</dbReference>
<evidence type="ECO:0000256" key="2">
    <source>
        <dbReference type="ARBA" id="ARBA00012438"/>
    </source>
</evidence>
<keyword evidence="11" id="KW-0175">Coiled coil</keyword>
<keyword evidence="7" id="KW-0067">ATP-binding</keyword>
<dbReference type="Proteomes" id="UP000285092">
    <property type="component" value="Unassembled WGS sequence"/>
</dbReference>
<gene>
    <name evidence="16" type="ORF">D2V04_10875</name>
</gene>
<dbReference type="Pfam" id="PF00989">
    <property type="entry name" value="PAS"/>
    <property type="match status" value="1"/>
</dbReference>
<dbReference type="Gene3D" id="6.10.250.2580">
    <property type="match status" value="1"/>
</dbReference>
<feature type="coiled-coil region" evidence="11">
    <location>
        <begin position="220"/>
        <end position="247"/>
    </location>
</feature>
<evidence type="ECO:0000313" key="16">
    <source>
        <dbReference type="EMBL" id="RIV77161.1"/>
    </source>
</evidence>
<comment type="catalytic activity">
    <reaction evidence="1">
        <text>ATP + protein L-histidine = ADP + protein N-phospho-L-histidine.</text>
        <dbReference type="EC" id="2.7.13.3"/>
    </reaction>
</comment>
<proteinExistence type="predicted"/>
<comment type="function">
    <text evidence="9">Putative oxygen sensor; modulates the activity of FixJ, a transcriptional activator of nitrogen fixation fixK gene. FixL probably acts as a kinase that phosphorylates FixJ.</text>
</comment>
<dbReference type="Gene3D" id="1.10.287.130">
    <property type="match status" value="1"/>
</dbReference>
<dbReference type="PROSITE" id="PS50113">
    <property type="entry name" value="PAC"/>
    <property type="match status" value="1"/>
</dbReference>
<feature type="transmembrane region" description="Helical" evidence="12">
    <location>
        <begin position="72"/>
        <end position="92"/>
    </location>
</feature>
<evidence type="ECO:0000256" key="7">
    <source>
        <dbReference type="ARBA" id="ARBA00022840"/>
    </source>
</evidence>
<dbReference type="Pfam" id="PF02518">
    <property type="entry name" value="HATPase_c"/>
    <property type="match status" value="1"/>
</dbReference>
<feature type="domain" description="PAS" evidence="14">
    <location>
        <begin position="109"/>
        <end position="179"/>
    </location>
</feature>
<dbReference type="InterPro" id="IPR003594">
    <property type="entry name" value="HATPase_dom"/>
</dbReference>
<keyword evidence="17" id="KW-1185">Reference proteome</keyword>
<dbReference type="InterPro" id="IPR036890">
    <property type="entry name" value="HATPase_C_sf"/>
</dbReference>
<dbReference type="PROSITE" id="PS50109">
    <property type="entry name" value="HIS_KIN"/>
    <property type="match status" value="1"/>
</dbReference>
<dbReference type="GO" id="GO:0000155">
    <property type="term" value="F:phosphorelay sensor kinase activity"/>
    <property type="evidence" value="ECO:0007669"/>
    <property type="project" value="InterPro"/>
</dbReference>
<evidence type="ECO:0000256" key="8">
    <source>
        <dbReference type="ARBA" id="ARBA00023012"/>
    </source>
</evidence>
<evidence type="ECO:0000259" key="13">
    <source>
        <dbReference type="PROSITE" id="PS50109"/>
    </source>
</evidence>
<keyword evidence="8" id="KW-0902">Two-component regulatory system</keyword>
<dbReference type="PROSITE" id="PS50112">
    <property type="entry name" value="PAS"/>
    <property type="match status" value="1"/>
</dbReference>
<dbReference type="SUPFAM" id="SSF55874">
    <property type="entry name" value="ATPase domain of HSP90 chaperone/DNA topoisomerase II/histidine kinase"/>
    <property type="match status" value="1"/>
</dbReference>
<keyword evidence="4" id="KW-0808">Transferase</keyword>
<dbReference type="SMART" id="SM00091">
    <property type="entry name" value="PAS"/>
    <property type="match status" value="1"/>
</dbReference>
<accession>A0A418NGI4</accession>
<dbReference type="SMART" id="SM00388">
    <property type="entry name" value="HisKA"/>
    <property type="match status" value="1"/>
</dbReference>
<sequence length="480" mass="51577">MLAVLAIAAGAAVRLLFAEELGQRATFIFFVPGVVVASALSGLRAGGLAALGGAAAGLWCERMTAPLESGSLIAAGAFVLFGLAIALGGEWFQRARVETEAAAAGLARREAHLRSILETVPDAMVVIDERGLIRDFSHAAERMFGWTAGEVAGRNVQLLMPEPYRSAHDGYLDRYYRTGEKRIIGKGRVVVGERKDGSTFPIELAVGEMSAEGQRFFTGFIRDLTERQQAEARLQELQNELVHVSRLTALGEMASALAHEINQPLSAIANYLKGSRMLLARPDVPHERVADAVDKAATEALRAGDIIRRLREFVARGEIERSVESLPKLVEEASALALVGAKEHGIRVRYAFSPDVDLVLADKVQIQQVVLNLVRNAVDALAESGSDQRELAISIEPVDDGMAQVTVADSGHGIAPEVAERLFQPFITTKRAGMGVGLSISRTIVEAHGGRIWGQPRAGGGALFGFTVQRVGKEELYDAE</sequence>